<keyword evidence="4 13" id="KW-0812">Transmembrane</keyword>
<dbReference type="PROSITE" id="PS00086">
    <property type="entry name" value="CYTOCHROME_P450"/>
    <property type="match status" value="1"/>
</dbReference>
<evidence type="ECO:0000256" key="7">
    <source>
        <dbReference type="ARBA" id="ARBA00023002"/>
    </source>
</evidence>
<evidence type="ECO:0000256" key="9">
    <source>
        <dbReference type="ARBA" id="ARBA00023033"/>
    </source>
</evidence>
<feature type="transmembrane region" description="Helical" evidence="13">
    <location>
        <begin position="41"/>
        <end position="67"/>
    </location>
</feature>
<dbReference type="Gene3D" id="1.10.630.10">
    <property type="entry name" value="Cytochrome P450"/>
    <property type="match status" value="1"/>
</dbReference>
<keyword evidence="7 12" id="KW-0560">Oxidoreductase</keyword>
<comment type="caution">
    <text evidence="14">The sequence shown here is derived from an EMBL/GenBank/DDBJ whole genome shotgun (WGS) entry which is preliminary data.</text>
</comment>
<sequence>MSVVISSSDVNHTAPYGKVLQLQLARSTLSLSSSVLSDSPAMQILVAVLLLLVLIYLLKLLYGVIWLPWKIGSHFKKQGIKGPPYRLIYGNSEEITQLIKDAASKSIPFSHDILHRVSPHYYKWSAMYGKTVLFWFGSKPRLIFADPDMIKELMVNNSGSVIKDAFNPLSKLLFGQGIVGLEGDKWSVHRKIANQAFTMDRVKAWVPEIVASVVNELNKWEAQSGGRDEFEIDAHKALHKLSADIISRTAFGSSFEEGKRIFELQDQQAVLTLQAKRSVYLPGFRFLPTSENRKSQKIEKQIRDSVRMLIETNSKNRENSNNLLTLLTHASNDREEDRLSVEEVIDECKTFYFAGKETTANLLSWALLLLAKHPDWQKRAREEVVCICKNNQLPNSENLTELKTVTMILQETMRLYPPVVMLIRQTARNIKLGQLNILANTEFNLPILAVHHDTEIWGDDANEFNPLRFSEPRKHLAAYLPFGIGPRFCVGQNLAMVEAKIILAMIIQRFSIAISPSYIHTPIMAWTLEPQYGAQIILSRAV</sequence>
<comment type="subcellular location">
    <subcellularLocation>
        <location evidence="1">Membrane</location>
        <topology evidence="1">Single-pass membrane protein</topology>
    </subcellularLocation>
</comment>
<dbReference type="GO" id="GO:0016020">
    <property type="term" value="C:membrane"/>
    <property type="evidence" value="ECO:0007669"/>
    <property type="project" value="UniProtKB-SubCell"/>
</dbReference>
<evidence type="ECO:0000256" key="6">
    <source>
        <dbReference type="ARBA" id="ARBA00022989"/>
    </source>
</evidence>
<comment type="cofactor">
    <cofactor evidence="11">
        <name>heme</name>
        <dbReference type="ChEBI" id="CHEBI:30413"/>
    </cofactor>
</comment>
<dbReference type="PANTHER" id="PTHR24282">
    <property type="entry name" value="CYTOCHROME P450 FAMILY MEMBER"/>
    <property type="match status" value="1"/>
</dbReference>
<name>A0AAW2LXA7_9LAMI</name>
<reference evidence="14" key="2">
    <citation type="journal article" date="2024" name="Plant">
        <title>Genomic evolution and insights into agronomic trait innovations of Sesamum species.</title>
        <authorList>
            <person name="Miao H."/>
            <person name="Wang L."/>
            <person name="Qu L."/>
            <person name="Liu H."/>
            <person name="Sun Y."/>
            <person name="Le M."/>
            <person name="Wang Q."/>
            <person name="Wei S."/>
            <person name="Zheng Y."/>
            <person name="Lin W."/>
            <person name="Duan Y."/>
            <person name="Cao H."/>
            <person name="Xiong S."/>
            <person name="Wang X."/>
            <person name="Wei L."/>
            <person name="Li C."/>
            <person name="Ma Q."/>
            <person name="Ju M."/>
            <person name="Zhao R."/>
            <person name="Li G."/>
            <person name="Mu C."/>
            <person name="Tian Q."/>
            <person name="Mei H."/>
            <person name="Zhang T."/>
            <person name="Gao T."/>
            <person name="Zhang H."/>
        </authorList>
    </citation>
    <scope>NUCLEOTIDE SEQUENCE</scope>
    <source>
        <strain evidence="14">G01</strain>
    </source>
</reference>
<evidence type="ECO:0000256" key="12">
    <source>
        <dbReference type="RuleBase" id="RU000461"/>
    </source>
</evidence>
<dbReference type="GO" id="GO:0005506">
    <property type="term" value="F:iron ion binding"/>
    <property type="evidence" value="ECO:0007669"/>
    <property type="project" value="InterPro"/>
</dbReference>
<dbReference type="PANTHER" id="PTHR24282:SF155">
    <property type="entry name" value="CYTOCHROME P450 734A1-LIKE"/>
    <property type="match status" value="1"/>
</dbReference>
<feature type="binding site" description="axial binding residue" evidence="11">
    <location>
        <position position="489"/>
    </location>
    <ligand>
        <name>heme</name>
        <dbReference type="ChEBI" id="CHEBI:30413"/>
    </ligand>
    <ligandPart>
        <name>Fe</name>
        <dbReference type="ChEBI" id="CHEBI:18248"/>
    </ligandPart>
</feature>
<keyword evidence="9 12" id="KW-0503">Monooxygenase</keyword>
<dbReference type="PRINTS" id="PR00463">
    <property type="entry name" value="EP450I"/>
</dbReference>
<evidence type="ECO:0000256" key="13">
    <source>
        <dbReference type="SAM" id="Phobius"/>
    </source>
</evidence>
<evidence type="ECO:0000256" key="4">
    <source>
        <dbReference type="ARBA" id="ARBA00022692"/>
    </source>
</evidence>
<dbReference type="GO" id="GO:0016705">
    <property type="term" value="F:oxidoreductase activity, acting on paired donors, with incorporation or reduction of molecular oxygen"/>
    <property type="evidence" value="ECO:0007669"/>
    <property type="project" value="InterPro"/>
</dbReference>
<dbReference type="InterPro" id="IPR036396">
    <property type="entry name" value="Cyt_P450_sf"/>
</dbReference>
<protein>
    <submittedName>
        <fullName evidence="14">Cytochrome</fullName>
    </submittedName>
</protein>
<dbReference type="InterPro" id="IPR002401">
    <property type="entry name" value="Cyt_P450_E_grp-I"/>
</dbReference>
<dbReference type="GO" id="GO:0020037">
    <property type="term" value="F:heme binding"/>
    <property type="evidence" value="ECO:0007669"/>
    <property type="project" value="InterPro"/>
</dbReference>
<dbReference type="PRINTS" id="PR00385">
    <property type="entry name" value="P450"/>
</dbReference>
<keyword evidence="5 11" id="KW-0479">Metal-binding</keyword>
<keyword evidence="3 11" id="KW-0349">Heme</keyword>
<dbReference type="InterPro" id="IPR017972">
    <property type="entry name" value="Cyt_P450_CS"/>
</dbReference>
<keyword evidence="6 13" id="KW-1133">Transmembrane helix</keyword>
<proteinExistence type="inferred from homology"/>
<evidence type="ECO:0000256" key="3">
    <source>
        <dbReference type="ARBA" id="ARBA00022617"/>
    </source>
</evidence>
<evidence type="ECO:0000256" key="5">
    <source>
        <dbReference type="ARBA" id="ARBA00022723"/>
    </source>
</evidence>
<dbReference type="InterPro" id="IPR001128">
    <property type="entry name" value="Cyt_P450"/>
</dbReference>
<evidence type="ECO:0000256" key="2">
    <source>
        <dbReference type="ARBA" id="ARBA00010617"/>
    </source>
</evidence>
<evidence type="ECO:0000256" key="8">
    <source>
        <dbReference type="ARBA" id="ARBA00023004"/>
    </source>
</evidence>
<comment type="similarity">
    <text evidence="2 12">Belongs to the cytochrome P450 family.</text>
</comment>
<dbReference type="Pfam" id="PF00067">
    <property type="entry name" value="p450"/>
    <property type="match status" value="1"/>
</dbReference>
<reference evidence="14" key="1">
    <citation type="submission" date="2020-06" db="EMBL/GenBank/DDBJ databases">
        <authorList>
            <person name="Li T."/>
            <person name="Hu X."/>
            <person name="Zhang T."/>
            <person name="Song X."/>
            <person name="Zhang H."/>
            <person name="Dai N."/>
            <person name="Sheng W."/>
            <person name="Hou X."/>
            <person name="Wei L."/>
        </authorList>
    </citation>
    <scope>NUCLEOTIDE SEQUENCE</scope>
    <source>
        <strain evidence="14">G01</strain>
        <tissue evidence="14">Leaf</tissue>
    </source>
</reference>
<dbReference type="SUPFAM" id="SSF48264">
    <property type="entry name" value="Cytochrome P450"/>
    <property type="match status" value="1"/>
</dbReference>
<keyword evidence="8 11" id="KW-0408">Iron</keyword>
<evidence type="ECO:0000256" key="1">
    <source>
        <dbReference type="ARBA" id="ARBA00004167"/>
    </source>
</evidence>
<dbReference type="AlphaFoldDB" id="A0AAW2LXA7"/>
<keyword evidence="10 13" id="KW-0472">Membrane</keyword>
<accession>A0AAW2LXA7</accession>
<gene>
    <name evidence="14" type="ORF">Sangu_1930300</name>
</gene>
<evidence type="ECO:0000256" key="11">
    <source>
        <dbReference type="PIRSR" id="PIRSR602401-1"/>
    </source>
</evidence>
<evidence type="ECO:0000256" key="10">
    <source>
        <dbReference type="ARBA" id="ARBA00023136"/>
    </source>
</evidence>
<organism evidence="14">
    <name type="scientific">Sesamum angustifolium</name>
    <dbReference type="NCBI Taxonomy" id="2727405"/>
    <lineage>
        <taxon>Eukaryota</taxon>
        <taxon>Viridiplantae</taxon>
        <taxon>Streptophyta</taxon>
        <taxon>Embryophyta</taxon>
        <taxon>Tracheophyta</taxon>
        <taxon>Spermatophyta</taxon>
        <taxon>Magnoliopsida</taxon>
        <taxon>eudicotyledons</taxon>
        <taxon>Gunneridae</taxon>
        <taxon>Pentapetalae</taxon>
        <taxon>asterids</taxon>
        <taxon>lamiids</taxon>
        <taxon>Lamiales</taxon>
        <taxon>Pedaliaceae</taxon>
        <taxon>Sesamum</taxon>
    </lineage>
</organism>
<dbReference type="EMBL" id="JACGWK010000012">
    <property type="protein sequence ID" value="KAL0323110.1"/>
    <property type="molecule type" value="Genomic_DNA"/>
</dbReference>
<dbReference type="GO" id="GO:0004497">
    <property type="term" value="F:monooxygenase activity"/>
    <property type="evidence" value="ECO:0007669"/>
    <property type="project" value="UniProtKB-KW"/>
</dbReference>
<dbReference type="InterPro" id="IPR050665">
    <property type="entry name" value="Cytochrome_P450_Monooxygen"/>
</dbReference>
<evidence type="ECO:0000313" key="14">
    <source>
        <dbReference type="EMBL" id="KAL0323110.1"/>
    </source>
</evidence>